<comment type="caution">
    <text evidence="8">The sequence shown here is derived from an EMBL/GenBank/DDBJ whole genome shotgun (WGS) entry which is preliminary data.</text>
</comment>
<dbReference type="RefSeq" id="WP_188674860.1">
    <property type="nucleotide sequence ID" value="NZ_BMGP01000002.1"/>
</dbReference>
<evidence type="ECO:0000256" key="6">
    <source>
        <dbReference type="SAM" id="MobiDB-lite"/>
    </source>
</evidence>
<feature type="domain" description="NlpC/P60" evidence="7">
    <location>
        <begin position="347"/>
        <end position="460"/>
    </location>
</feature>
<dbReference type="PANTHER" id="PTHR47053">
    <property type="entry name" value="MUREIN DD-ENDOPEPTIDASE MEPH-RELATED"/>
    <property type="match status" value="1"/>
</dbReference>
<keyword evidence="3" id="KW-0378">Hydrolase</keyword>
<evidence type="ECO:0000256" key="1">
    <source>
        <dbReference type="ARBA" id="ARBA00007074"/>
    </source>
</evidence>
<name>A0A917B4R0_9MICO</name>
<gene>
    <name evidence="8" type="ORF">GCM10011399_10320</name>
</gene>
<evidence type="ECO:0000256" key="4">
    <source>
        <dbReference type="ARBA" id="ARBA00022807"/>
    </source>
</evidence>
<evidence type="ECO:0000256" key="2">
    <source>
        <dbReference type="ARBA" id="ARBA00022670"/>
    </source>
</evidence>
<dbReference type="Proteomes" id="UP000598775">
    <property type="component" value="Unassembled WGS sequence"/>
</dbReference>
<evidence type="ECO:0000313" key="8">
    <source>
        <dbReference type="EMBL" id="GGF18618.1"/>
    </source>
</evidence>
<feature type="compositionally biased region" description="Gly residues" evidence="6">
    <location>
        <begin position="323"/>
        <end position="336"/>
    </location>
</feature>
<evidence type="ECO:0000256" key="3">
    <source>
        <dbReference type="ARBA" id="ARBA00022801"/>
    </source>
</evidence>
<keyword evidence="9" id="KW-1185">Reference proteome</keyword>
<feature type="region of interest" description="Disordered" evidence="6">
    <location>
        <begin position="287"/>
        <end position="344"/>
    </location>
</feature>
<dbReference type="GO" id="GO:0008234">
    <property type="term" value="F:cysteine-type peptidase activity"/>
    <property type="evidence" value="ECO:0007669"/>
    <property type="project" value="UniProtKB-KW"/>
</dbReference>
<dbReference type="PANTHER" id="PTHR47053:SF1">
    <property type="entry name" value="MUREIN DD-ENDOPEPTIDASE MEPH-RELATED"/>
    <property type="match status" value="1"/>
</dbReference>
<dbReference type="PROSITE" id="PS51935">
    <property type="entry name" value="NLPC_P60"/>
    <property type="match status" value="1"/>
</dbReference>
<keyword evidence="5" id="KW-0175">Coiled coil</keyword>
<dbReference type="InterPro" id="IPR038765">
    <property type="entry name" value="Papain-like_cys_pep_sf"/>
</dbReference>
<dbReference type="EMBL" id="BMGP01000002">
    <property type="protein sequence ID" value="GGF18618.1"/>
    <property type="molecule type" value="Genomic_DNA"/>
</dbReference>
<feature type="coiled-coil region" evidence="5">
    <location>
        <begin position="57"/>
        <end position="126"/>
    </location>
</feature>
<feature type="compositionally biased region" description="Low complexity" evidence="6">
    <location>
        <begin position="287"/>
        <end position="322"/>
    </location>
</feature>
<sequence>MQTTIRRTPRLSARLRVAIIAVTITSLAVSAAITGGSPAYATNYPSWNDVIAARSNAASTQDEMNQLQSLISGLQAEVDAAQAAADQAWAANQAAQDALSAGKAKADQLRQQATAAQTKADASRKQATALTAQFARSAGGGDLSMQLMIGGDKSNDLLYQLSAMSKLSETSKGIFTQATQDANDATSLSAQADTAEAALSTLAAASQASLNDAVSAQQQLKSALLEQDSHQAELTVQLDALTNTAITTEADYNAGVAAEQQRQLEAEQAAAAQAAAAQAAAAAAAAANPGSSNSGSSNSGSSNSNSGSSNSGSSGNSGSSSGSSGGSSNGNSGGGSSAPVNDAPTQAFDGNAVVAYAEQYVGVVPYSAGNTPSEGFGCDGFTQWVYGHFGISLPRLVSRQTAMGIRVSSSEVRAGDLVVWPNTHIGIYDGHGGVIHSPDWGRYVTHNPGLWGSYIFIRIV</sequence>
<dbReference type="AlphaFoldDB" id="A0A917B4R0"/>
<keyword evidence="4" id="KW-0788">Thiol protease</keyword>
<dbReference type="InterPro" id="IPR000064">
    <property type="entry name" value="NLP_P60_dom"/>
</dbReference>
<keyword evidence="2" id="KW-0645">Protease</keyword>
<protein>
    <recommendedName>
        <fullName evidence="7">NlpC/P60 domain-containing protein</fullName>
    </recommendedName>
</protein>
<dbReference type="GO" id="GO:0006508">
    <property type="term" value="P:proteolysis"/>
    <property type="evidence" value="ECO:0007669"/>
    <property type="project" value="UniProtKB-KW"/>
</dbReference>
<reference evidence="8 9" key="1">
    <citation type="journal article" date="2014" name="Int. J. Syst. Evol. Microbiol.">
        <title>Complete genome sequence of Corynebacterium casei LMG S-19264T (=DSM 44701T), isolated from a smear-ripened cheese.</title>
        <authorList>
            <consortium name="US DOE Joint Genome Institute (JGI-PGF)"/>
            <person name="Walter F."/>
            <person name="Albersmeier A."/>
            <person name="Kalinowski J."/>
            <person name="Ruckert C."/>
        </authorList>
    </citation>
    <scope>NUCLEOTIDE SEQUENCE [LARGE SCALE GENOMIC DNA]</scope>
    <source>
        <strain evidence="8 9">CGMCC 1.12976</strain>
    </source>
</reference>
<dbReference type="InterPro" id="IPR051202">
    <property type="entry name" value="Peptidase_C40"/>
</dbReference>
<dbReference type="Pfam" id="PF00877">
    <property type="entry name" value="NLPC_P60"/>
    <property type="match status" value="1"/>
</dbReference>
<comment type="similarity">
    <text evidence="1">Belongs to the peptidase C40 family.</text>
</comment>
<dbReference type="Gene3D" id="3.90.1720.10">
    <property type="entry name" value="endopeptidase domain like (from Nostoc punctiforme)"/>
    <property type="match status" value="1"/>
</dbReference>
<evidence type="ECO:0000259" key="7">
    <source>
        <dbReference type="PROSITE" id="PS51935"/>
    </source>
</evidence>
<evidence type="ECO:0000313" key="9">
    <source>
        <dbReference type="Proteomes" id="UP000598775"/>
    </source>
</evidence>
<evidence type="ECO:0000256" key="5">
    <source>
        <dbReference type="SAM" id="Coils"/>
    </source>
</evidence>
<dbReference type="SUPFAM" id="SSF54001">
    <property type="entry name" value="Cysteine proteinases"/>
    <property type="match status" value="1"/>
</dbReference>
<accession>A0A917B4R0</accession>
<proteinExistence type="inferred from homology"/>
<organism evidence="8 9">
    <name type="scientific">Subtercola lobariae</name>
    <dbReference type="NCBI Taxonomy" id="1588641"/>
    <lineage>
        <taxon>Bacteria</taxon>
        <taxon>Bacillati</taxon>
        <taxon>Actinomycetota</taxon>
        <taxon>Actinomycetes</taxon>
        <taxon>Micrococcales</taxon>
        <taxon>Microbacteriaceae</taxon>
        <taxon>Subtercola</taxon>
    </lineage>
</organism>